<dbReference type="AlphaFoldDB" id="A0A154PKD4"/>
<evidence type="ECO:0000313" key="2">
    <source>
        <dbReference type="Proteomes" id="UP000076502"/>
    </source>
</evidence>
<name>A0A154PKD4_DUFNO</name>
<dbReference type="Proteomes" id="UP000076502">
    <property type="component" value="Unassembled WGS sequence"/>
</dbReference>
<gene>
    <name evidence="1" type="ORF">WN55_04095</name>
</gene>
<evidence type="ECO:0000313" key="1">
    <source>
        <dbReference type="EMBL" id="KZC12305.1"/>
    </source>
</evidence>
<sequence length="77" mass="8826">MGDIQNARSRYYTSMVNASENKRCSRCTFLVNNALKENRNKKTSNINDDRISVDSKTIKDNRDCSSLKEAWECDSQG</sequence>
<reference evidence="1 2" key="1">
    <citation type="submission" date="2015-07" db="EMBL/GenBank/DDBJ databases">
        <title>The genome of Dufourea novaeangliae.</title>
        <authorList>
            <person name="Pan H."/>
            <person name="Kapheim K."/>
        </authorList>
    </citation>
    <scope>NUCLEOTIDE SEQUENCE [LARGE SCALE GENOMIC DNA]</scope>
    <source>
        <strain evidence="1">0120121106</strain>
        <tissue evidence="1">Whole body</tissue>
    </source>
</reference>
<proteinExistence type="predicted"/>
<keyword evidence="2" id="KW-1185">Reference proteome</keyword>
<dbReference type="EMBL" id="KQ434944">
    <property type="protein sequence ID" value="KZC12305.1"/>
    <property type="molecule type" value="Genomic_DNA"/>
</dbReference>
<organism evidence="1 2">
    <name type="scientific">Dufourea novaeangliae</name>
    <name type="common">Sweat bee</name>
    <dbReference type="NCBI Taxonomy" id="178035"/>
    <lineage>
        <taxon>Eukaryota</taxon>
        <taxon>Metazoa</taxon>
        <taxon>Ecdysozoa</taxon>
        <taxon>Arthropoda</taxon>
        <taxon>Hexapoda</taxon>
        <taxon>Insecta</taxon>
        <taxon>Pterygota</taxon>
        <taxon>Neoptera</taxon>
        <taxon>Endopterygota</taxon>
        <taxon>Hymenoptera</taxon>
        <taxon>Apocrita</taxon>
        <taxon>Aculeata</taxon>
        <taxon>Apoidea</taxon>
        <taxon>Anthophila</taxon>
        <taxon>Halictidae</taxon>
        <taxon>Rophitinae</taxon>
        <taxon>Dufourea</taxon>
    </lineage>
</organism>
<accession>A0A154PKD4</accession>
<protein>
    <submittedName>
        <fullName evidence="1">Uncharacterized protein</fullName>
    </submittedName>
</protein>